<reference evidence="2" key="1">
    <citation type="submission" date="2012-02" db="EMBL/GenBank/DDBJ databases">
        <title>Whole genome shotgun sequence of Gordonia otitidis NBRC 100426.</title>
        <authorList>
            <person name="Yoshida I."/>
            <person name="Hosoyama A."/>
            <person name="Tsuchikane K."/>
            <person name="Katsumata H."/>
            <person name="Yamazaki S."/>
            <person name="Fujita N."/>
        </authorList>
    </citation>
    <scope>NUCLEOTIDE SEQUENCE [LARGE SCALE GENOMIC DNA]</scope>
    <source>
        <strain evidence="2">NBRC 100426</strain>
    </source>
</reference>
<dbReference type="Gene3D" id="1.10.357.10">
    <property type="entry name" value="Tetracycline Repressor, domain 2"/>
    <property type="match status" value="1"/>
</dbReference>
<dbReference type="Pfam" id="PF17940">
    <property type="entry name" value="TetR_C_31"/>
    <property type="match status" value="1"/>
</dbReference>
<evidence type="ECO:0000259" key="1">
    <source>
        <dbReference type="Pfam" id="PF17940"/>
    </source>
</evidence>
<organism evidence="2 3">
    <name type="scientific">Gordonia otitidis (strain DSM 44809 / CCUG 52243 / JCM 12355 / NBRC 100426 / IFM 10032)</name>
    <dbReference type="NCBI Taxonomy" id="1108044"/>
    <lineage>
        <taxon>Bacteria</taxon>
        <taxon>Bacillati</taxon>
        <taxon>Actinomycetota</taxon>
        <taxon>Actinomycetes</taxon>
        <taxon>Mycobacteriales</taxon>
        <taxon>Gordoniaceae</taxon>
        <taxon>Gordonia</taxon>
    </lineage>
</organism>
<evidence type="ECO:0000313" key="3">
    <source>
        <dbReference type="Proteomes" id="UP000005038"/>
    </source>
</evidence>
<sequence length="108" mass="12018">MSNRNLQIMQYELTMYALRAEGQDELARWQYESYADVVSQWCAQAAEAAGEVSAVPLPQLARIMVATIDGLIMQYVCDPDQRRAEHDLDLMIEMLVGLAAPRPASATA</sequence>
<dbReference type="InterPro" id="IPR036271">
    <property type="entry name" value="Tet_transcr_reg_TetR-rel_C_sf"/>
</dbReference>
<protein>
    <recommendedName>
        <fullName evidence="1">Tetracyclin repressor-like C-terminal group 31 domain-containing protein</fullName>
    </recommendedName>
</protein>
<keyword evidence="3" id="KW-1185">Reference proteome</keyword>
<feature type="domain" description="Tetracyclin repressor-like C-terminal group 31" evidence="1">
    <location>
        <begin position="3"/>
        <end position="93"/>
    </location>
</feature>
<dbReference type="EMBL" id="BAFB01000150">
    <property type="protein sequence ID" value="GAB35237.1"/>
    <property type="molecule type" value="Genomic_DNA"/>
</dbReference>
<dbReference type="STRING" id="1108044.GOOTI_150_00090"/>
<dbReference type="SUPFAM" id="SSF48498">
    <property type="entry name" value="Tetracyclin repressor-like, C-terminal domain"/>
    <property type="match status" value="1"/>
</dbReference>
<dbReference type="AlphaFoldDB" id="H5TP29"/>
<dbReference type="InterPro" id="IPR041583">
    <property type="entry name" value="TetR_C_31"/>
</dbReference>
<comment type="caution">
    <text evidence="2">The sequence shown here is derived from an EMBL/GenBank/DDBJ whole genome shotgun (WGS) entry which is preliminary data.</text>
</comment>
<proteinExistence type="predicted"/>
<gene>
    <name evidence="2" type="ORF">GOOTI_150_00090</name>
</gene>
<evidence type="ECO:0000313" key="2">
    <source>
        <dbReference type="EMBL" id="GAB35237.1"/>
    </source>
</evidence>
<name>H5TP29_GORO1</name>
<dbReference type="Proteomes" id="UP000005038">
    <property type="component" value="Unassembled WGS sequence"/>
</dbReference>
<accession>H5TP29</accession>